<dbReference type="AlphaFoldDB" id="A0A418PND8"/>
<dbReference type="InterPro" id="IPR029058">
    <property type="entry name" value="AB_hydrolase_fold"/>
</dbReference>
<dbReference type="GO" id="GO:0016788">
    <property type="term" value="F:hydrolase activity, acting on ester bonds"/>
    <property type="evidence" value="ECO:0007669"/>
    <property type="project" value="TreeGrafter"/>
</dbReference>
<feature type="transmembrane region" description="Helical" evidence="4">
    <location>
        <begin position="12"/>
        <end position="30"/>
    </location>
</feature>
<evidence type="ECO:0000256" key="1">
    <source>
        <dbReference type="ARBA" id="ARBA00005622"/>
    </source>
</evidence>
<dbReference type="SUPFAM" id="SSF53474">
    <property type="entry name" value="alpha/beta-Hydrolases"/>
    <property type="match status" value="1"/>
</dbReference>
<dbReference type="PANTHER" id="PTHR40841:SF2">
    <property type="entry name" value="SIDEROPHORE-DEGRADING ESTERASE (EUROFUNG)"/>
    <property type="match status" value="1"/>
</dbReference>
<dbReference type="Proteomes" id="UP000283522">
    <property type="component" value="Unassembled WGS sequence"/>
</dbReference>
<organism evidence="5 6">
    <name type="scientific">Algoriphagus lacus</name>
    <dbReference type="NCBI Taxonomy" id="2056311"/>
    <lineage>
        <taxon>Bacteria</taxon>
        <taxon>Pseudomonadati</taxon>
        <taxon>Bacteroidota</taxon>
        <taxon>Cytophagia</taxon>
        <taxon>Cytophagales</taxon>
        <taxon>Cyclobacteriaceae</taxon>
        <taxon>Algoriphagus</taxon>
    </lineage>
</organism>
<comment type="caution">
    <text evidence="5">The sequence shown here is derived from an EMBL/GenBank/DDBJ whole genome shotgun (WGS) entry which is preliminary data.</text>
</comment>
<dbReference type="RefSeq" id="WP_119478945.1">
    <property type="nucleotide sequence ID" value="NZ_QXML01000009.1"/>
</dbReference>
<evidence type="ECO:0000256" key="3">
    <source>
        <dbReference type="PROSITE-ProRule" id="PRU00339"/>
    </source>
</evidence>
<dbReference type="InterPro" id="IPR011990">
    <property type="entry name" value="TPR-like_helical_dom_sf"/>
</dbReference>
<accession>A0A418PND8</accession>
<dbReference type="EMBL" id="QXML01000009">
    <property type="protein sequence ID" value="RIW13359.1"/>
    <property type="molecule type" value="Genomic_DNA"/>
</dbReference>
<evidence type="ECO:0000256" key="2">
    <source>
        <dbReference type="ARBA" id="ARBA00022801"/>
    </source>
</evidence>
<evidence type="ECO:0000313" key="6">
    <source>
        <dbReference type="Proteomes" id="UP000283522"/>
    </source>
</evidence>
<reference evidence="5 6" key="1">
    <citation type="submission" date="2018-09" db="EMBL/GenBank/DDBJ databases">
        <authorList>
            <person name="Wang X."/>
            <person name="Du Z."/>
        </authorList>
    </citation>
    <scope>NUCLEOTIDE SEQUENCE [LARGE SCALE GENOMIC DNA]</scope>
    <source>
        <strain evidence="5 6">N3</strain>
    </source>
</reference>
<name>A0A418PND8_9BACT</name>
<dbReference type="InterPro" id="IPR019734">
    <property type="entry name" value="TPR_rpt"/>
</dbReference>
<keyword evidence="4" id="KW-0812">Transmembrane</keyword>
<feature type="repeat" description="TPR" evidence="3">
    <location>
        <begin position="365"/>
        <end position="398"/>
    </location>
</feature>
<keyword evidence="4" id="KW-1133">Transmembrane helix</keyword>
<dbReference type="PANTHER" id="PTHR40841">
    <property type="entry name" value="SIDEROPHORE TRIACETYLFUSARININE C ESTERASE"/>
    <property type="match status" value="1"/>
</dbReference>
<dbReference type="PROSITE" id="PS50005">
    <property type="entry name" value="TPR"/>
    <property type="match status" value="1"/>
</dbReference>
<keyword evidence="2" id="KW-0378">Hydrolase</keyword>
<keyword evidence="6" id="KW-1185">Reference proteome</keyword>
<protein>
    <submittedName>
        <fullName evidence="5">Uncharacterized protein</fullName>
    </submittedName>
</protein>
<dbReference type="OrthoDB" id="9784036at2"/>
<dbReference type="InterPro" id="IPR000801">
    <property type="entry name" value="Esterase-like"/>
</dbReference>
<evidence type="ECO:0000256" key="4">
    <source>
        <dbReference type="SAM" id="Phobius"/>
    </source>
</evidence>
<keyword evidence="4" id="KW-0472">Membrane</keyword>
<dbReference type="Pfam" id="PF00756">
    <property type="entry name" value="Esterase"/>
    <property type="match status" value="1"/>
</dbReference>
<dbReference type="InterPro" id="IPR052558">
    <property type="entry name" value="Siderophore_Hydrolase_D"/>
</dbReference>
<dbReference type="Gene3D" id="3.40.50.1820">
    <property type="entry name" value="alpha/beta hydrolase"/>
    <property type="match status" value="1"/>
</dbReference>
<sequence length="411" mass="47790">MNSNLNRNSSGFLANWFLGYIMVIILLFGVNSSLAQSVNNQIVVGERFTIESKILNEKRTYSVYLPASYKNRPEQKYVVAYVLDGERNKFLEVSGIAQSMHSVQDLKLQIPELIIVSIENIDRTRDFTPTNSTNYLDREDIAAFKTSGGAANFMAFIENELMPEINSKYRTHDQDLIIGHSAGGLFALHCLLENPELFTYYLIIDPSWFWDHNYIGKRGKEVLQQKTDLKARVFIGLANNLKDDKRHYQWGVEFFDLLQKNPSPYLWEAFKYFEDEKHLTVPIPATYYGLRYLFQPYEIDLNEVTENPSVLEEYRKKTSEELLLEIKPDEWFVNRIGYVALYDRQIPDAAISIFELNTRNYPNSLNVWDSLADAFIVKGYYDKAKSCYERILELSPTNSNAKKKLEELKKM</sequence>
<proteinExistence type="inferred from homology"/>
<gene>
    <name evidence="5" type="ORF">D0X99_16420</name>
</gene>
<comment type="similarity">
    <text evidence="1">Belongs to the esterase D family.</text>
</comment>
<dbReference type="SUPFAM" id="SSF48452">
    <property type="entry name" value="TPR-like"/>
    <property type="match status" value="1"/>
</dbReference>
<evidence type="ECO:0000313" key="5">
    <source>
        <dbReference type="EMBL" id="RIW13359.1"/>
    </source>
</evidence>
<keyword evidence="3" id="KW-0802">TPR repeat</keyword>